<evidence type="ECO:0000256" key="4">
    <source>
        <dbReference type="ARBA" id="ARBA00023125"/>
    </source>
</evidence>
<evidence type="ECO:0000313" key="12">
    <source>
        <dbReference type="Proteomes" id="UP001314170"/>
    </source>
</evidence>
<evidence type="ECO:0000259" key="9">
    <source>
        <dbReference type="Pfam" id="PF20451"/>
    </source>
</evidence>
<comment type="similarity">
    <text evidence="2">Belongs to the plant ACBP60 protein family.</text>
</comment>
<name>A0AAV1RYJ1_9ROSI</name>
<dbReference type="GO" id="GO:0005516">
    <property type="term" value="F:calmodulin binding"/>
    <property type="evidence" value="ECO:0007669"/>
    <property type="project" value="InterPro"/>
</dbReference>
<evidence type="ECO:0000256" key="3">
    <source>
        <dbReference type="ARBA" id="ARBA00023015"/>
    </source>
</evidence>
<evidence type="ECO:0000313" key="11">
    <source>
        <dbReference type="EMBL" id="CAK7340577.1"/>
    </source>
</evidence>
<comment type="caution">
    <text evidence="11">The sequence shown here is derived from an EMBL/GenBank/DDBJ whole genome shotgun (WGS) entry which is preliminary data.</text>
</comment>
<dbReference type="PANTHER" id="PTHR31713">
    <property type="entry name" value="OS02G0177800 PROTEIN"/>
    <property type="match status" value="1"/>
</dbReference>
<dbReference type="Pfam" id="PF20452">
    <property type="entry name" value="Calmod_bind_C"/>
    <property type="match status" value="2"/>
</dbReference>
<organism evidence="11 12">
    <name type="scientific">Dovyalis caffra</name>
    <dbReference type="NCBI Taxonomy" id="77055"/>
    <lineage>
        <taxon>Eukaryota</taxon>
        <taxon>Viridiplantae</taxon>
        <taxon>Streptophyta</taxon>
        <taxon>Embryophyta</taxon>
        <taxon>Tracheophyta</taxon>
        <taxon>Spermatophyta</taxon>
        <taxon>Magnoliopsida</taxon>
        <taxon>eudicotyledons</taxon>
        <taxon>Gunneridae</taxon>
        <taxon>Pentapetalae</taxon>
        <taxon>rosids</taxon>
        <taxon>fabids</taxon>
        <taxon>Malpighiales</taxon>
        <taxon>Salicaceae</taxon>
        <taxon>Flacourtieae</taxon>
        <taxon>Dovyalis</taxon>
    </lineage>
</organism>
<dbReference type="GO" id="GO:0003700">
    <property type="term" value="F:DNA-binding transcription factor activity"/>
    <property type="evidence" value="ECO:0007669"/>
    <property type="project" value="TreeGrafter"/>
</dbReference>
<evidence type="ECO:0008006" key="13">
    <source>
        <dbReference type="Google" id="ProtNLM"/>
    </source>
</evidence>
<dbReference type="PANTHER" id="PTHR31713:SF43">
    <property type="entry name" value="CALMODULIN-BINDING PROTEIN 60 G"/>
    <property type="match status" value="1"/>
</dbReference>
<evidence type="ECO:0000256" key="5">
    <source>
        <dbReference type="ARBA" id="ARBA00023159"/>
    </source>
</evidence>
<evidence type="ECO:0000256" key="2">
    <source>
        <dbReference type="ARBA" id="ARBA00007214"/>
    </source>
</evidence>
<keyword evidence="3" id="KW-0805">Transcription regulation</keyword>
<keyword evidence="12" id="KW-1185">Reference proteome</keyword>
<accession>A0AAV1RYJ1</accession>
<dbReference type="EMBL" id="CAWUPB010001160">
    <property type="protein sequence ID" value="CAK7340577.1"/>
    <property type="molecule type" value="Genomic_DNA"/>
</dbReference>
<reference evidence="11 12" key="1">
    <citation type="submission" date="2024-01" db="EMBL/GenBank/DDBJ databases">
        <authorList>
            <person name="Waweru B."/>
        </authorList>
    </citation>
    <scope>NUCLEOTIDE SEQUENCE [LARGE SCALE GENOMIC DNA]</scope>
</reference>
<evidence type="ECO:0000256" key="6">
    <source>
        <dbReference type="ARBA" id="ARBA00023163"/>
    </source>
</evidence>
<keyword evidence="5" id="KW-0010">Activator</keyword>
<dbReference type="InterPro" id="IPR046830">
    <property type="entry name" value="Calmod_bind_M"/>
</dbReference>
<feature type="domain" description="Calmodulin binding protein-like N-terminal" evidence="8">
    <location>
        <begin position="139"/>
        <end position="284"/>
    </location>
</feature>
<dbReference type="InterPro" id="IPR012416">
    <property type="entry name" value="CBP60"/>
</dbReference>
<proteinExistence type="inferred from homology"/>
<dbReference type="AlphaFoldDB" id="A0AAV1RYJ1"/>
<dbReference type="GO" id="GO:0080142">
    <property type="term" value="P:regulation of salicylic acid biosynthetic process"/>
    <property type="evidence" value="ECO:0007669"/>
    <property type="project" value="TreeGrafter"/>
</dbReference>
<feature type="domain" description="Calmodulin binding protein C-terminal" evidence="10">
    <location>
        <begin position="629"/>
        <end position="678"/>
    </location>
</feature>
<dbReference type="InterPro" id="IPR046831">
    <property type="entry name" value="Calmodulin_bind_N"/>
</dbReference>
<dbReference type="Pfam" id="PF07887">
    <property type="entry name" value="Calmodulin_bind"/>
    <property type="match status" value="1"/>
</dbReference>
<dbReference type="InterPro" id="IPR046829">
    <property type="entry name" value="Calmod_bind_C"/>
</dbReference>
<gene>
    <name evidence="11" type="ORF">DCAF_LOCUS15661</name>
</gene>
<dbReference type="Proteomes" id="UP001314170">
    <property type="component" value="Unassembled WGS sequence"/>
</dbReference>
<evidence type="ECO:0000259" key="8">
    <source>
        <dbReference type="Pfam" id="PF07887"/>
    </source>
</evidence>
<dbReference type="GO" id="GO:0043565">
    <property type="term" value="F:sequence-specific DNA binding"/>
    <property type="evidence" value="ECO:0007669"/>
    <property type="project" value="TreeGrafter"/>
</dbReference>
<evidence type="ECO:0000256" key="7">
    <source>
        <dbReference type="ARBA" id="ARBA00023242"/>
    </source>
</evidence>
<sequence length="746" mass="83498">MVFVFDDDRQSPWSLVFAFDDDRQIRVKKSANENFEPIGKEKVGKDLRVEETGSNPRAFQFDDGIGMGVPAAQESKRFRNAVRDVMGRLSVNDFVSQMEPFLRSVVRDEVERTVQRILQSSSRPSFNQMTASGKRGLILHFVNKLPSTIFTGGRIEAEDGNPIRVVLMDANTKSIVTSGPLASMKIEIVPLDADFGSDDQEDWSGGEFAANVIREREGRRPLVTGDHTITLRNGVGQLGDIVFTDNSSWQRSRKFRLGARPVQKVSDEMRIREGRSEAFVVKDHRGELYKKHHPPHLCDEIWRLERIAKDGAFHKRLALHGVNSVQDFLQFYMINPSTLRNVLGCGITNKIWDTIIEHAVTCVVDHSKFYSYLDAGQSISLLFDSVYKVVGAMFDGPKYEPLHNLSPPQKALVENVKRQAYKNVNNFIQVDASAFFGPSRSLTTLQAEPFNGPNLALQQLEFPVACQDQSAMQMDFHNSSSSASYGYDAESSSPLEVSVPQTSHQMEAFPQMFRNSFKFTDFFPLPYNGENGWSANGWPVGTSTEDVSNVQTSTWSPSNSAWGPGNALIFTSGNEREVGIFLLIQVSVYICPEFEHQKHGGASFALPSKWGQLCEMSQLRECANCQGLISLLFDSINKVIGAMFDGQKSEPLHNLSPPQRALVENIKRQAYKNVNFIQVDASALFGLSRSLTAPQAEPFNGPSLALQQLEFPVARQGNLRKQARSVSKVKHVVHDIIRCRCFLKLL</sequence>
<protein>
    <recommendedName>
        <fullName evidence="13">Calmodulin-binding protein</fullName>
    </recommendedName>
</protein>
<keyword evidence="6" id="KW-0804">Transcription</keyword>
<keyword evidence="7" id="KW-0539">Nucleus</keyword>
<feature type="domain" description="Calmodulin binding protein C-terminal" evidence="10">
    <location>
        <begin position="368"/>
        <end position="428"/>
    </location>
</feature>
<dbReference type="GO" id="GO:0005634">
    <property type="term" value="C:nucleus"/>
    <property type="evidence" value="ECO:0007669"/>
    <property type="project" value="UniProtKB-SubCell"/>
</dbReference>
<keyword evidence="4" id="KW-0238">DNA-binding</keyword>
<comment type="subcellular location">
    <subcellularLocation>
        <location evidence="1">Nucleus</location>
    </subcellularLocation>
</comment>
<feature type="domain" description="Calmodulin binding protein central" evidence="9">
    <location>
        <begin position="297"/>
        <end position="362"/>
    </location>
</feature>
<evidence type="ECO:0000259" key="10">
    <source>
        <dbReference type="Pfam" id="PF20452"/>
    </source>
</evidence>
<evidence type="ECO:0000256" key="1">
    <source>
        <dbReference type="ARBA" id="ARBA00004123"/>
    </source>
</evidence>
<dbReference type="Pfam" id="PF20451">
    <property type="entry name" value="Calmod_bind_M"/>
    <property type="match status" value="1"/>
</dbReference>